<dbReference type="FunFam" id="3.80.10.10:FF:000095">
    <property type="entry name" value="LRR receptor-like serine/threonine-protein kinase GSO1"/>
    <property type="match status" value="1"/>
</dbReference>
<keyword evidence="4" id="KW-1003">Cell membrane</keyword>
<dbReference type="PANTHER" id="PTHR27008">
    <property type="entry name" value="OS04G0122200 PROTEIN"/>
    <property type="match status" value="1"/>
</dbReference>
<evidence type="ECO:0000256" key="21">
    <source>
        <dbReference type="PROSITE-ProRule" id="PRU10141"/>
    </source>
</evidence>
<evidence type="ECO:0000256" key="11">
    <source>
        <dbReference type="ARBA" id="ARBA00022737"/>
    </source>
</evidence>
<keyword evidence="15 22" id="KW-1133">Transmembrane helix</keyword>
<dbReference type="InterPro" id="IPR003591">
    <property type="entry name" value="Leu-rich_rpt_typical-subtyp"/>
</dbReference>
<dbReference type="InterPro" id="IPR008271">
    <property type="entry name" value="Ser/Thr_kinase_AS"/>
</dbReference>
<gene>
    <name evidence="25" type="ORF">RGQ29_006433</name>
</gene>
<dbReference type="PANTHER" id="PTHR27008:SF497">
    <property type="entry name" value="OS11G0695000 PROTEIN"/>
    <property type="match status" value="1"/>
</dbReference>
<comment type="similarity">
    <text evidence="2">Belongs to the protein kinase superfamily. Ser/Thr protein kinase family.</text>
</comment>
<keyword evidence="12 21" id="KW-0547">Nucleotide-binding</keyword>
<evidence type="ECO:0000256" key="5">
    <source>
        <dbReference type="ARBA" id="ARBA00022527"/>
    </source>
</evidence>
<dbReference type="EC" id="2.7.11.1" evidence="3"/>
<keyword evidence="7" id="KW-0433">Leucine-rich repeat</keyword>
<dbReference type="Gene3D" id="1.10.510.10">
    <property type="entry name" value="Transferase(Phosphotransferase) domain 1"/>
    <property type="match status" value="1"/>
</dbReference>
<sequence>MEIAAFFLFFVVLLVHCLMASSAVAVRTNINTDQSALLALKDHITDDPHKILASNWSTSTSTSVCNWIGIICGAKHHRVTTLNLAHMGLSGTIAPQVGNLTFLSHLSFRNNNFHGSLPNELAALRRLENVSFGLNVFSGVLPSWLGFLPKLQELYAYTNSFEGTIPESLGNISSLKVLHLSENNFSGVIPKSLGNCTSLEIIHLDDNKFTGEVPLEIAALQNLTEVTLANNSLTNHIPDAIFNSSKIELISLYLNQLSGYLPLSIGNWLPNLKVLYLWGNELEGIIPSSISNASMLTELEFGANYFSGSIPNTLGNLRHLERLNLVNNYLTRDSSTLELSFISSLANCKNLTTIVLGDNPLNGTLPISMGNFSNSLVEFVMFDCNLKGSIPTGIANLSNLMALHLEDNELVGSIPTTVGGMRKIQGLYLQHNRLQGSIPNSICHLRNLAELFLNHNQFLGPIPTCWGSFSKLQKLYLNSNKLTSIPPSFWSLTEILQINLSSNALSGHLSLDIGNWEHVIEMDLSWNKLSGDIHAIRGLCSLVNLSLAHNKFQGPIPQSFGMLISMENLDLSDNNFSGEIPKSLTKLKCLKHFNVSFNRLQGEIPFGGAIAQSSASSFTGNQALCGPPQLKVPPCETSNVRQSTTTIIVRYILPTMIAIILALFLIFALMKRRKRDAKQKSQEDLLPLATWRRITYLELEQATDGFSESNLVGKGSFGSVYKGRLSDGTSVAVKVFNLNIEGGFKSFEAECDVLGSIRHRNLVKIISSCSSIDFKALVLEYMPKGSLQKWLYSDNHFLDMIERLNVMIDVASSLEYLHHGCPLPVAHCDLKPSNILLNKDMVALVSDFGISKFLGNEDSMTQTMTLATIGYMAPEYGSRGIISTRGDVYSYGILLIETFTRKNPTDEMFSEEMSLKGWVKQSLPLSVIEVIDANLLKRGEENFNAKLDCMLSIMQLAMGCSIEAPEERSNMRDVVTALKNIKLKFLKDVGED</sequence>
<evidence type="ECO:0000313" key="25">
    <source>
        <dbReference type="EMBL" id="KAK4564356.1"/>
    </source>
</evidence>
<dbReference type="Pfam" id="PF07714">
    <property type="entry name" value="PK_Tyr_Ser-Thr"/>
    <property type="match status" value="1"/>
</dbReference>
<evidence type="ECO:0000256" key="2">
    <source>
        <dbReference type="ARBA" id="ARBA00008684"/>
    </source>
</evidence>
<dbReference type="Pfam" id="PF00560">
    <property type="entry name" value="LRR_1"/>
    <property type="match status" value="3"/>
</dbReference>
<dbReference type="PROSITE" id="PS50011">
    <property type="entry name" value="PROTEIN_KINASE_DOM"/>
    <property type="match status" value="1"/>
</dbReference>
<keyword evidence="9 22" id="KW-0812">Transmembrane</keyword>
<dbReference type="FunFam" id="3.80.10.10:FF:000233">
    <property type="entry name" value="Leucine-rich repeat receptor-like protein kinase TDR"/>
    <property type="match status" value="1"/>
</dbReference>
<keyword evidence="13" id="KW-0418">Kinase</keyword>
<keyword evidence="14 21" id="KW-0067">ATP-binding</keyword>
<accession>A0AAN7E7A3</accession>
<comment type="subcellular location">
    <subcellularLocation>
        <location evidence="1">Cell membrane</location>
        <topology evidence="1">Single-pass membrane protein</topology>
    </subcellularLocation>
</comment>
<dbReference type="InterPro" id="IPR055414">
    <property type="entry name" value="LRR_R13L4/SHOC2-like"/>
</dbReference>
<dbReference type="FunFam" id="3.30.200.20:FF:000661">
    <property type="entry name" value="Serine-threonine protein kinase plant-type"/>
    <property type="match status" value="1"/>
</dbReference>
<dbReference type="GO" id="GO:0004674">
    <property type="term" value="F:protein serine/threonine kinase activity"/>
    <property type="evidence" value="ECO:0007669"/>
    <property type="project" value="UniProtKB-KW"/>
</dbReference>
<dbReference type="InterPro" id="IPR032675">
    <property type="entry name" value="LRR_dom_sf"/>
</dbReference>
<dbReference type="PROSITE" id="PS00108">
    <property type="entry name" value="PROTEIN_KINASE_ST"/>
    <property type="match status" value="1"/>
</dbReference>
<dbReference type="GO" id="GO:0005886">
    <property type="term" value="C:plasma membrane"/>
    <property type="evidence" value="ECO:0007669"/>
    <property type="project" value="UniProtKB-SubCell"/>
</dbReference>
<feature type="transmembrane region" description="Helical" evidence="22">
    <location>
        <begin position="651"/>
        <end position="670"/>
    </location>
</feature>
<proteinExistence type="inferred from homology"/>
<dbReference type="SUPFAM" id="SSF52047">
    <property type="entry name" value="RNI-like"/>
    <property type="match status" value="1"/>
</dbReference>
<keyword evidence="8" id="KW-0808">Transferase</keyword>
<keyword evidence="16 22" id="KW-0472">Membrane</keyword>
<name>A0AAN7E7A3_QUERU</name>
<dbReference type="SUPFAM" id="SSF52058">
    <property type="entry name" value="L domain-like"/>
    <property type="match status" value="1"/>
</dbReference>
<keyword evidence="6" id="KW-0597">Phosphoprotein</keyword>
<dbReference type="AlphaFoldDB" id="A0AAN7E7A3"/>
<evidence type="ECO:0000256" key="14">
    <source>
        <dbReference type="ARBA" id="ARBA00022840"/>
    </source>
</evidence>
<evidence type="ECO:0000256" key="8">
    <source>
        <dbReference type="ARBA" id="ARBA00022679"/>
    </source>
</evidence>
<dbReference type="InterPro" id="IPR000719">
    <property type="entry name" value="Prot_kinase_dom"/>
</dbReference>
<protein>
    <recommendedName>
        <fullName evidence="3">non-specific serine/threonine protein kinase</fullName>
        <ecNumber evidence="3">2.7.11.1</ecNumber>
    </recommendedName>
</protein>
<evidence type="ECO:0000256" key="3">
    <source>
        <dbReference type="ARBA" id="ARBA00012513"/>
    </source>
</evidence>
<evidence type="ECO:0000256" key="17">
    <source>
        <dbReference type="ARBA" id="ARBA00023170"/>
    </source>
</evidence>
<evidence type="ECO:0000256" key="9">
    <source>
        <dbReference type="ARBA" id="ARBA00022692"/>
    </source>
</evidence>
<evidence type="ECO:0000256" key="12">
    <source>
        <dbReference type="ARBA" id="ARBA00022741"/>
    </source>
</evidence>
<feature type="domain" description="Protein kinase" evidence="24">
    <location>
        <begin position="706"/>
        <end position="986"/>
    </location>
</feature>
<evidence type="ECO:0000256" key="15">
    <source>
        <dbReference type="ARBA" id="ARBA00022989"/>
    </source>
</evidence>
<evidence type="ECO:0000256" key="6">
    <source>
        <dbReference type="ARBA" id="ARBA00022553"/>
    </source>
</evidence>
<evidence type="ECO:0000256" key="22">
    <source>
        <dbReference type="SAM" id="Phobius"/>
    </source>
</evidence>
<keyword evidence="11" id="KW-0677">Repeat</keyword>
<dbReference type="PROSITE" id="PS00107">
    <property type="entry name" value="PROTEIN_KINASE_ATP"/>
    <property type="match status" value="1"/>
</dbReference>
<evidence type="ECO:0000256" key="13">
    <source>
        <dbReference type="ARBA" id="ARBA00022777"/>
    </source>
</evidence>
<feature type="signal peptide" evidence="23">
    <location>
        <begin position="1"/>
        <end position="25"/>
    </location>
</feature>
<dbReference type="Pfam" id="PF08263">
    <property type="entry name" value="LRRNT_2"/>
    <property type="match status" value="1"/>
</dbReference>
<evidence type="ECO:0000313" key="26">
    <source>
        <dbReference type="Proteomes" id="UP001324115"/>
    </source>
</evidence>
<feature type="chain" id="PRO_5042912750" description="non-specific serine/threonine protein kinase" evidence="23">
    <location>
        <begin position="26"/>
        <end position="992"/>
    </location>
</feature>
<comment type="caution">
    <text evidence="25">The sequence shown here is derived from an EMBL/GenBank/DDBJ whole genome shotgun (WGS) entry which is preliminary data.</text>
</comment>
<evidence type="ECO:0000259" key="24">
    <source>
        <dbReference type="PROSITE" id="PS50011"/>
    </source>
</evidence>
<comment type="catalytic activity">
    <reaction evidence="19">
        <text>L-threonyl-[protein] + ATP = O-phospho-L-threonyl-[protein] + ADP + H(+)</text>
        <dbReference type="Rhea" id="RHEA:46608"/>
        <dbReference type="Rhea" id="RHEA-COMP:11060"/>
        <dbReference type="Rhea" id="RHEA-COMP:11605"/>
        <dbReference type="ChEBI" id="CHEBI:15378"/>
        <dbReference type="ChEBI" id="CHEBI:30013"/>
        <dbReference type="ChEBI" id="CHEBI:30616"/>
        <dbReference type="ChEBI" id="CHEBI:61977"/>
        <dbReference type="ChEBI" id="CHEBI:456216"/>
        <dbReference type="EC" id="2.7.11.1"/>
    </reaction>
</comment>
<keyword evidence="18" id="KW-0325">Glycoprotein</keyword>
<evidence type="ECO:0000256" key="10">
    <source>
        <dbReference type="ARBA" id="ARBA00022729"/>
    </source>
</evidence>
<dbReference type="SMART" id="SM00369">
    <property type="entry name" value="LRR_TYP"/>
    <property type="match status" value="7"/>
</dbReference>
<evidence type="ECO:0000256" key="1">
    <source>
        <dbReference type="ARBA" id="ARBA00004162"/>
    </source>
</evidence>
<dbReference type="FunFam" id="1.10.510.10:FF:000358">
    <property type="entry name" value="Putative leucine-rich repeat receptor-like serine/threonine-protein kinase"/>
    <property type="match status" value="1"/>
</dbReference>
<evidence type="ECO:0000256" key="4">
    <source>
        <dbReference type="ARBA" id="ARBA00022475"/>
    </source>
</evidence>
<dbReference type="InterPro" id="IPR001611">
    <property type="entry name" value="Leu-rich_rpt"/>
</dbReference>
<dbReference type="GO" id="GO:0009791">
    <property type="term" value="P:post-embryonic development"/>
    <property type="evidence" value="ECO:0007669"/>
    <property type="project" value="UniProtKB-ARBA"/>
</dbReference>
<evidence type="ECO:0000256" key="16">
    <source>
        <dbReference type="ARBA" id="ARBA00023136"/>
    </source>
</evidence>
<keyword evidence="10 23" id="KW-0732">Signal</keyword>
<dbReference type="Gene3D" id="3.80.10.10">
    <property type="entry name" value="Ribonuclease Inhibitor"/>
    <property type="match status" value="4"/>
</dbReference>
<reference evidence="25 26" key="1">
    <citation type="journal article" date="2023" name="G3 (Bethesda)">
        <title>A haplotype-resolved chromosome-scale genome for Quercus rubra L. provides insights into the genetics of adaptive traits for red oak species.</title>
        <authorList>
            <person name="Kapoor B."/>
            <person name="Jenkins J."/>
            <person name="Schmutz J."/>
            <person name="Zhebentyayeva T."/>
            <person name="Kuelheim C."/>
            <person name="Coggeshall M."/>
            <person name="Heim C."/>
            <person name="Lasky J.R."/>
            <person name="Leites L."/>
            <person name="Islam-Faridi N."/>
            <person name="Romero-Severson J."/>
            <person name="DeLeo V.L."/>
            <person name="Lucas S.M."/>
            <person name="Lazic D."/>
            <person name="Gailing O."/>
            <person name="Carlson J."/>
            <person name="Staton M."/>
        </authorList>
    </citation>
    <scope>NUCLEOTIDE SEQUENCE [LARGE SCALE GENOMIC DNA]</scope>
    <source>
        <strain evidence="25">Pseudo-F2</strain>
    </source>
</reference>
<comment type="catalytic activity">
    <reaction evidence="20">
        <text>L-seryl-[protein] + ATP = O-phospho-L-seryl-[protein] + ADP + H(+)</text>
        <dbReference type="Rhea" id="RHEA:17989"/>
        <dbReference type="Rhea" id="RHEA-COMP:9863"/>
        <dbReference type="Rhea" id="RHEA-COMP:11604"/>
        <dbReference type="ChEBI" id="CHEBI:15378"/>
        <dbReference type="ChEBI" id="CHEBI:29999"/>
        <dbReference type="ChEBI" id="CHEBI:30616"/>
        <dbReference type="ChEBI" id="CHEBI:83421"/>
        <dbReference type="ChEBI" id="CHEBI:456216"/>
        <dbReference type="EC" id="2.7.11.1"/>
    </reaction>
</comment>
<evidence type="ECO:0000256" key="18">
    <source>
        <dbReference type="ARBA" id="ARBA00023180"/>
    </source>
</evidence>
<dbReference type="InterPro" id="IPR017441">
    <property type="entry name" value="Protein_kinase_ATP_BS"/>
</dbReference>
<dbReference type="Pfam" id="PF13855">
    <property type="entry name" value="LRR_8"/>
    <property type="match status" value="2"/>
</dbReference>
<dbReference type="Proteomes" id="UP001324115">
    <property type="component" value="Unassembled WGS sequence"/>
</dbReference>
<evidence type="ECO:0000256" key="20">
    <source>
        <dbReference type="ARBA" id="ARBA00048679"/>
    </source>
</evidence>
<evidence type="ECO:0000256" key="7">
    <source>
        <dbReference type="ARBA" id="ARBA00022614"/>
    </source>
</evidence>
<dbReference type="InterPro" id="IPR001245">
    <property type="entry name" value="Ser-Thr/Tyr_kinase_cat_dom"/>
</dbReference>
<dbReference type="InterPro" id="IPR011009">
    <property type="entry name" value="Kinase-like_dom_sf"/>
</dbReference>
<dbReference type="Pfam" id="PF23598">
    <property type="entry name" value="LRR_14"/>
    <property type="match status" value="1"/>
</dbReference>
<dbReference type="InterPro" id="IPR051809">
    <property type="entry name" value="Plant_receptor-like_S/T_kinase"/>
</dbReference>
<dbReference type="EMBL" id="JAXUIC010000011">
    <property type="protein sequence ID" value="KAK4564356.1"/>
    <property type="molecule type" value="Genomic_DNA"/>
</dbReference>
<feature type="binding site" evidence="21">
    <location>
        <position position="734"/>
    </location>
    <ligand>
        <name>ATP</name>
        <dbReference type="ChEBI" id="CHEBI:30616"/>
    </ligand>
</feature>
<dbReference type="PROSITE" id="PS51450">
    <property type="entry name" value="LRR"/>
    <property type="match status" value="1"/>
</dbReference>
<keyword evidence="17" id="KW-0675">Receptor</keyword>
<dbReference type="Gene3D" id="3.30.200.20">
    <property type="entry name" value="Phosphorylase Kinase, domain 1"/>
    <property type="match status" value="1"/>
</dbReference>
<keyword evidence="5" id="KW-0723">Serine/threonine-protein kinase</keyword>
<dbReference type="SMART" id="SM00220">
    <property type="entry name" value="S_TKc"/>
    <property type="match status" value="1"/>
</dbReference>
<evidence type="ECO:0000256" key="23">
    <source>
        <dbReference type="SAM" id="SignalP"/>
    </source>
</evidence>
<keyword evidence="26" id="KW-1185">Reference proteome</keyword>
<dbReference type="GO" id="GO:0005524">
    <property type="term" value="F:ATP binding"/>
    <property type="evidence" value="ECO:0007669"/>
    <property type="project" value="UniProtKB-UniRule"/>
</dbReference>
<evidence type="ECO:0000256" key="19">
    <source>
        <dbReference type="ARBA" id="ARBA00047899"/>
    </source>
</evidence>
<dbReference type="SUPFAM" id="SSF56112">
    <property type="entry name" value="Protein kinase-like (PK-like)"/>
    <property type="match status" value="1"/>
</dbReference>
<dbReference type="InterPro" id="IPR013210">
    <property type="entry name" value="LRR_N_plant-typ"/>
</dbReference>
<organism evidence="25 26">
    <name type="scientific">Quercus rubra</name>
    <name type="common">Northern red oak</name>
    <name type="synonym">Quercus borealis</name>
    <dbReference type="NCBI Taxonomy" id="3512"/>
    <lineage>
        <taxon>Eukaryota</taxon>
        <taxon>Viridiplantae</taxon>
        <taxon>Streptophyta</taxon>
        <taxon>Embryophyta</taxon>
        <taxon>Tracheophyta</taxon>
        <taxon>Spermatophyta</taxon>
        <taxon>Magnoliopsida</taxon>
        <taxon>eudicotyledons</taxon>
        <taxon>Gunneridae</taxon>
        <taxon>Pentapetalae</taxon>
        <taxon>rosids</taxon>
        <taxon>fabids</taxon>
        <taxon>Fagales</taxon>
        <taxon>Fagaceae</taxon>
        <taxon>Quercus</taxon>
    </lineage>
</organism>